<keyword evidence="2" id="KW-1185">Reference proteome</keyword>
<evidence type="ECO:0000313" key="2">
    <source>
        <dbReference type="Proteomes" id="UP000828390"/>
    </source>
</evidence>
<dbReference type="Proteomes" id="UP000828390">
    <property type="component" value="Unassembled WGS sequence"/>
</dbReference>
<comment type="caution">
    <text evidence="1">The sequence shown here is derived from an EMBL/GenBank/DDBJ whole genome shotgun (WGS) entry which is preliminary data.</text>
</comment>
<organism evidence="1 2">
    <name type="scientific">Dreissena polymorpha</name>
    <name type="common">Zebra mussel</name>
    <name type="synonym">Mytilus polymorpha</name>
    <dbReference type="NCBI Taxonomy" id="45954"/>
    <lineage>
        <taxon>Eukaryota</taxon>
        <taxon>Metazoa</taxon>
        <taxon>Spiralia</taxon>
        <taxon>Lophotrochozoa</taxon>
        <taxon>Mollusca</taxon>
        <taxon>Bivalvia</taxon>
        <taxon>Autobranchia</taxon>
        <taxon>Heteroconchia</taxon>
        <taxon>Euheterodonta</taxon>
        <taxon>Imparidentia</taxon>
        <taxon>Neoheterodontei</taxon>
        <taxon>Myida</taxon>
        <taxon>Dreissenoidea</taxon>
        <taxon>Dreissenidae</taxon>
        <taxon>Dreissena</taxon>
    </lineage>
</organism>
<protein>
    <submittedName>
        <fullName evidence="1">Uncharacterized protein</fullName>
    </submittedName>
</protein>
<dbReference type="AlphaFoldDB" id="A0A9D4DT51"/>
<accession>A0A9D4DT51</accession>
<reference evidence="1" key="2">
    <citation type="submission" date="2020-11" db="EMBL/GenBank/DDBJ databases">
        <authorList>
            <person name="McCartney M.A."/>
            <person name="Auch B."/>
            <person name="Kono T."/>
            <person name="Mallez S."/>
            <person name="Becker A."/>
            <person name="Gohl D.M."/>
            <person name="Silverstein K.A.T."/>
            <person name="Koren S."/>
            <person name="Bechman K.B."/>
            <person name="Herman A."/>
            <person name="Abrahante J.E."/>
            <person name="Garbe J."/>
        </authorList>
    </citation>
    <scope>NUCLEOTIDE SEQUENCE</scope>
    <source>
        <strain evidence="1">Duluth1</strain>
        <tissue evidence="1">Whole animal</tissue>
    </source>
</reference>
<sequence length="92" mass="10230">MEICATNIAVTRTARGLDPSLMSLVCTACDQRGQMKTLKCTVTSQQTEVVRRCFKVVSTVRWISTKLFHRMKTASETLMGNSGLVCNCCICY</sequence>
<evidence type="ECO:0000313" key="1">
    <source>
        <dbReference type="EMBL" id="KAH3754155.1"/>
    </source>
</evidence>
<reference evidence="1" key="1">
    <citation type="journal article" date="2019" name="bioRxiv">
        <title>The Genome of the Zebra Mussel, Dreissena polymorpha: A Resource for Invasive Species Research.</title>
        <authorList>
            <person name="McCartney M.A."/>
            <person name="Auch B."/>
            <person name="Kono T."/>
            <person name="Mallez S."/>
            <person name="Zhang Y."/>
            <person name="Obille A."/>
            <person name="Becker A."/>
            <person name="Abrahante J.E."/>
            <person name="Garbe J."/>
            <person name="Badalamenti J.P."/>
            <person name="Herman A."/>
            <person name="Mangelson H."/>
            <person name="Liachko I."/>
            <person name="Sullivan S."/>
            <person name="Sone E.D."/>
            <person name="Koren S."/>
            <person name="Silverstein K.A.T."/>
            <person name="Beckman K.B."/>
            <person name="Gohl D.M."/>
        </authorList>
    </citation>
    <scope>NUCLEOTIDE SEQUENCE</scope>
    <source>
        <strain evidence="1">Duluth1</strain>
        <tissue evidence="1">Whole animal</tissue>
    </source>
</reference>
<name>A0A9D4DT51_DREPO</name>
<proteinExistence type="predicted"/>
<dbReference type="EMBL" id="JAIWYP010000010">
    <property type="protein sequence ID" value="KAH3754155.1"/>
    <property type="molecule type" value="Genomic_DNA"/>
</dbReference>
<gene>
    <name evidence="1" type="ORF">DPMN_188818</name>
</gene>